<organism evidence="1 2">
    <name type="scientific">Aquibacillus albus</name>
    <dbReference type="NCBI Taxonomy" id="1168171"/>
    <lineage>
        <taxon>Bacteria</taxon>
        <taxon>Bacillati</taxon>
        <taxon>Bacillota</taxon>
        <taxon>Bacilli</taxon>
        <taxon>Bacillales</taxon>
        <taxon>Bacillaceae</taxon>
        <taxon>Aquibacillus</taxon>
    </lineage>
</organism>
<reference evidence="1 2" key="1">
    <citation type="submission" date="2021-01" db="EMBL/GenBank/DDBJ databases">
        <title>Genomic Encyclopedia of Type Strains, Phase IV (KMG-IV): sequencing the most valuable type-strain genomes for metagenomic binning, comparative biology and taxonomic classification.</title>
        <authorList>
            <person name="Goeker M."/>
        </authorList>
    </citation>
    <scope>NUCLEOTIDE SEQUENCE [LARGE SCALE GENOMIC DNA]</scope>
    <source>
        <strain evidence="1 2">DSM 23711</strain>
    </source>
</reference>
<protein>
    <submittedName>
        <fullName evidence="1">Uncharacterized protein</fullName>
    </submittedName>
</protein>
<accession>A0ABS2N3F6</accession>
<name>A0ABS2N3F6_9BACI</name>
<dbReference type="EMBL" id="JAFBDR010000020">
    <property type="protein sequence ID" value="MBM7572666.1"/>
    <property type="molecule type" value="Genomic_DNA"/>
</dbReference>
<dbReference type="RefSeq" id="WP_204501238.1">
    <property type="nucleotide sequence ID" value="NZ_JAFBDR010000020.1"/>
</dbReference>
<evidence type="ECO:0000313" key="1">
    <source>
        <dbReference type="EMBL" id="MBM7572666.1"/>
    </source>
</evidence>
<proteinExistence type="predicted"/>
<gene>
    <name evidence="1" type="ORF">JOC48_003197</name>
</gene>
<sequence length="103" mass="12329">MNSPDSVRWMFTPDWNIHSRLSKRKEPFKKFGNQLLGNIAFDMEVPKSRLNCTSQKWKGLVYKIPFEPSTWNESQIKQEYIDTTITFIKTLKPYIDNWVKENK</sequence>
<dbReference type="Proteomes" id="UP001296943">
    <property type="component" value="Unassembled WGS sequence"/>
</dbReference>
<keyword evidence="2" id="KW-1185">Reference proteome</keyword>
<comment type="caution">
    <text evidence="1">The sequence shown here is derived from an EMBL/GenBank/DDBJ whole genome shotgun (WGS) entry which is preliminary data.</text>
</comment>
<evidence type="ECO:0000313" key="2">
    <source>
        <dbReference type="Proteomes" id="UP001296943"/>
    </source>
</evidence>